<protein>
    <submittedName>
        <fullName evidence="2">Uncharacterized protein</fullName>
    </submittedName>
</protein>
<proteinExistence type="predicted"/>
<dbReference type="EMBL" id="LCJB01000021">
    <property type="protein sequence ID" value="KKT70828.1"/>
    <property type="molecule type" value="Genomic_DNA"/>
</dbReference>
<organism evidence="2 3">
    <name type="scientific">Candidatus Uhrbacteria bacterium GW2011_GWF2_44_350</name>
    <dbReference type="NCBI Taxonomy" id="1619000"/>
    <lineage>
        <taxon>Bacteria</taxon>
        <taxon>Candidatus Uhriibacteriota</taxon>
    </lineage>
</organism>
<reference evidence="2 3" key="1">
    <citation type="journal article" date="2015" name="Nature">
        <title>rRNA introns, odd ribosomes, and small enigmatic genomes across a large radiation of phyla.</title>
        <authorList>
            <person name="Brown C.T."/>
            <person name="Hug L.A."/>
            <person name="Thomas B.C."/>
            <person name="Sharon I."/>
            <person name="Castelle C.J."/>
            <person name="Singh A."/>
            <person name="Wilkins M.J."/>
            <person name="Williams K.H."/>
            <person name="Banfield J.F."/>
        </authorList>
    </citation>
    <scope>NUCLEOTIDE SEQUENCE [LARGE SCALE GENOMIC DNA]</scope>
</reference>
<accession>A0A0G1JHG2</accession>
<evidence type="ECO:0000256" key="1">
    <source>
        <dbReference type="SAM" id="MobiDB-lite"/>
    </source>
</evidence>
<feature type="region of interest" description="Disordered" evidence="1">
    <location>
        <begin position="29"/>
        <end position="49"/>
    </location>
</feature>
<evidence type="ECO:0000313" key="3">
    <source>
        <dbReference type="Proteomes" id="UP000034154"/>
    </source>
</evidence>
<name>A0A0G1JHG2_9BACT</name>
<evidence type="ECO:0000313" key="2">
    <source>
        <dbReference type="EMBL" id="KKT70828.1"/>
    </source>
</evidence>
<dbReference type="Proteomes" id="UP000034154">
    <property type="component" value="Unassembled WGS sequence"/>
</dbReference>
<gene>
    <name evidence="2" type="ORF">UW63_C0021G0003</name>
</gene>
<comment type="caution">
    <text evidence="2">The sequence shown here is derived from an EMBL/GenBank/DDBJ whole genome shotgun (WGS) entry which is preliminary data.</text>
</comment>
<sequence>MARRPRGGCGLRRSQLVFTGFLSHFLSAKKQSDTAGANDPKRQATTNMGQKEKLSLLCFAEAHHERRQTKVDSKTSASFTHSPLILVFDTSLQPSSDGEVEVED</sequence>
<dbReference type="AlphaFoldDB" id="A0A0G1JHG2"/>